<accession>A0ABW3J8S5</accession>
<comment type="caution">
    <text evidence="4">The sequence shown here is derived from an EMBL/GenBank/DDBJ whole genome shotgun (WGS) entry which is preliminary data.</text>
</comment>
<dbReference type="Gene3D" id="3.40.50.720">
    <property type="entry name" value="NAD(P)-binding Rossmann-like Domain"/>
    <property type="match status" value="1"/>
</dbReference>
<dbReference type="Proteomes" id="UP001597102">
    <property type="component" value="Unassembled WGS sequence"/>
</dbReference>
<comment type="similarity">
    <text evidence="1">Belongs to the short-chain dehydrogenases/reductases (SDR) family.</text>
</comment>
<dbReference type="SUPFAM" id="SSF53639">
    <property type="entry name" value="AraD/HMP-PK domain-like"/>
    <property type="match status" value="1"/>
</dbReference>
<proteinExistence type="inferred from homology"/>
<evidence type="ECO:0000259" key="3">
    <source>
        <dbReference type="SMART" id="SM01007"/>
    </source>
</evidence>
<evidence type="ECO:0000313" key="5">
    <source>
        <dbReference type="Proteomes" id="UP001597102"/>
    </source>
</evidence>
<reference evidence="5" key="1">
    <citation type="journal article" date="2019" name="Int. J. Syst. Evol. Microbiol.">
        <title>The Global Catalogue of Microorganisms (GCM) 10K type strain sequencing project: providing services to taxonomists for standard genome sequencing and annotation.</title>
        <authorList>
            <consortium name="The Broad Institute Genomics Platform"/>
            <consortium name="The Broad Institute Genome Sequencing Center for Infectious Disease"/>
            <person name="Wu L."/>
            <person name="Ma J."/>
        </authorList>
    </citation>
    <scope>NUCLEOTIDE SEQUENCE [LARGE SCALE GENOMIC DNA]</scope>
    <source>
        <strain evidence="5">CCUG 61697</strain>
    </source>
</reference>
<dbReference type="SUPFAM" id="SSF51735">
    <property type="entry name" value="NAD(P)-binding Rossmann-fold domains"/>
    <property type="match status" value="1"/>
</dbReference>
<feature type="domain" description="Class II aldolase/adducin N-terminal" evidence="3">
    <location>
        <begin position="28"/>
        <end position="227"/>
    </location>
</feature>
<dbReference type="EMBL" id="JBHTJO010000001">
    <property type="protein sequence ID" value="MFD0986668.1"/>
    <property type="molecule type" value="Genomic_DNA"/>
</dbReference>
<gene>
    <name evidence="4" type="ORF">ACFQ2F_06115</name>
</gene>
<dbReference type="PANTHER" id="PTHR43669:SF3">
    <property type="entry name" value="ALCOHOL DEHYDROGENASE, PUTATIVE (AFU_ORTHOLOGUE AFUA_3G03445)-RELATED"/>
    <property type="match status" value="1"/>
</dbReference>
<dbReference type="InterPro" id="IPR002347">
    <property type="entry name" value="SDR_fam"/>
</dbReference>
<sequence length="683" mass="72668">MESQWNDSDAQEVVNAYGREGVGEDIALRVYTTRLLGRDPELVLHGGGNTSVKTRATDDLGQEHEVLCVKGSGADMADIEPWGLPAVKLEPLRQMRARGSLSDEAMVNVQRLNLLNASAPNPSVETLLHAFLPHKFVDHTHSAAVLAIVDQPDGEALAEEIYDGRMGIVPYIAPGFGLAKAAADVFDAKPDVEGLILHKHGIFTFGETAQEAYERMIEMVSLAESRLRQGRPTVFQPRALPERLAEASDIAPVLRGACAIKGGRGEEPKRFILEFRTSDEILDYVNGEELSSYSQRGVVTPDHIIRTKNTPLIVPAPEAGDLDGFAEKVDAAVAEFAKAYDAYFERENARVGHTKTKLDSSPRVILVPGLGLFGVGATAKAAGQAADLAQNSVHVITRAEAIGRYEPLPESDLFELEYWSLEQAKLKGQVAKPLTGQIAVVTGGAGAIGKATAKALAGDGAAVAVLDRDAEAAEAVAREIGGFGVGCDVTSAEDVKAAFAKVCERFGGVDILLSNAGAAWQGRIGEVSEETLRESFELNFFAHQRVAQAAVAIMAKQKTGGTLLFNISKQAVNPGPNFGPYGLPKAATMMLMRQYAVDYGADGIRSNGVNADRIRSGLLTDEMIATRSKARGLSEADYMGGNLLGSEVLADDVAQAFLTLAKARSTTGHIEVVDGGNIAAALR</sequence>
<dbReference type="PANTHER" id="PTHR43669">
    <property type="entry name" value="5-KETO-D-GLUCONATE 5-REDUCTASE"/>
    <property type="match status" value="1"/>
</dbReference>
<dbReference type="InterPro" id="IPR036291">
    <property type="entry name" value="NAD(P)-bd_dom_sf"/>
</dbReference>
<evidence type="ECO:0000313" key="4">
    <source>
        <dbReference type="EMBL" id="MFD0986668.1"/>
    </source>
</evidence>
<dbReference type="Pfam" id="PF00596">
    <property type="entry name" value="Aldolase_II"/>
    <property type="match status" value="1"/>
</dbReference>
<dbReference type="InterPro" id="IPR001303">
    <property type="entry name" value="Aldolase_II/adducin_N"/>
</dbReference>
<evidence type="ECO:0000256" key="2">
    <source>
        <dbReference type="ARBA" id="ARBA00023002"/>
    </source>
</evidence>
<evidence type="ECO:0000256" key="1">
    <source>
        <dbReference type="ARBA" id="ARBA00006484"/>
    </source>
</evidence>
<dbReference type="SMART" id="SM01007">
    <property type="entry name" value="Aldolase_II"/>
    <property type="match status" value="1"/>
</dbReference>
<dbReference type="Gene3D" id="3.40.225.10">
    <property type="entry name" value="Class II aldolase/adducin N-terminal domain"/>
    <property type="match status" value="1"/>
</dbReference>
<dbReference type="InterPro" id="IPR036409">
    <property type="entry name" value="Aldolase_II/adducin_N_sf"/>
</dbReference>
<protein>
    <submittedName>
        <fullName evidence="4">Bifunctional aldolase/short-chain dehydrogenase</fullName>
    </submittedName>
</protein>
<dbReference type="RefSeq" id="WP_379087234.1">
    <property type="nucleotide sequence ID" value="NZ_JBHTJO010000001.1"/>
</dbReference>
<keyword evidence="2" id="KW-0560">Oxidoreductase</keyword>
<keyword evidence="5" id="KW-1185">Reference proteome</keyword>
<name>A0ABW3J8S5_9HYPH</name>
<organism evidence="4 5">
    <name type="scientific">Methyloligella solikamskensis</name>
    <dbReference type="NCBI Taxonomy" id="1177756"/>
    <lineage>
        <taxon>Bacteria</taxon>
        <taxon>Pseudomonadati</taxon>
        <taxon>Pseudomonadota</taxon>
        <taxon>Alphaproteobacteria</taxon>
        <taxon>Hyphomicrobiales</taxon>
        <taxon>Hyphomicrobiaceae</taxon>
        <taxon>Methyloligella</taxon>
    </lineage>
</organism>
<dbReference type="Pfam" id="PF13561">
    <property type="entry name" value="adh_short_C2"/>
    <property type="match status" value="1"/>
</dbReference>
<dbReference type="PRINTS" id="PR00081">
    <property type="entry name" value="GDHRDH"/>
</dbReference>
<dbReference type="NCBIfam" id="NF006192">
    <property type="entry name" value="PRK08324.1-6"/>
    <property type="match status" value="1"/>
</dbReference>